<evidence type="ECO:0000313" key="13">
    <source>
        <dbReference type="Proteomes" id="UP000887567"/>
    </source>
</evidence>
<keyword evidence="8" id="KW-0804">Transcription</keyword>
<dbReference type="OrthoDB" id="9439903at2759"/>
<dbReference type="InterPro" id="IPR036236">
    <property type="entry name" value="Znf_C2H2_sf"/>
</dbReference>
<evidence type="ECO:0000256" key="9">
    <source>
        <dbReference type="ARBA" id="ARBA00023242"/>
    </source>
</evidence>
<comment type="subcellular location">
    <subcellularLocation>
        <location evidence="1">Nucleus</location>
    </subcellularLocation>
</comment>
<keyword evidence="9" id="KW-0539">Nucleus</keyword>
<dbReference type="Gene3D" id="3.30.160.60">
    <property type="entry name" value="Classic Zinc Finger"/>
    <property type="match status" value="3"/>
</dbReference>
<evidence type="ECO:0000256" key="1">
    <source>
        <dbReference type="ARBA" id="ARBA00004123"/>
    </source>
</evidence>
<dbReference type="InterPro" id="IPR013087">
    <property type="entry name" value="Znf_C2H2_type"/>
</dbReference>
<evidence type="ECO:0000256" key="5">
    <source>
        <dbReference type="ARBA" id="ARBA00022833"/>
    </source>
</evidence>
<evidence type="ECO:0000256" key="4">
    <source>
        <dbReference type="ARBA" id="ARBA00022771"/>
    </source>
</evidence>
<dbReference type="PANTHER" id="PTHR16515:SF49">
    <property type="entry name" value="GASTRULA ZINC FINGER PROTEIN XLCGF49.1-LIKE-RELATED"/>
    <property type="match status" value="1"/>
</dbReference>
<keyword evidence="2" id="KW-0479">Metal-binding</keyword>
<evidence type="ECO:0000256" key="10">
    <source>
        <dbReference type="PROSITE-ProRule" id="PRU00042"/>
    </source>
</evidence>
<evidence type="ECO:0000256" key="8">
    <source>
        <dbReference type="ARBA" id="ARBA00023163"/>
    </source>
</evidence>
<keyword evidence="6" id="KW-0805">Transcription regulation</keyword>
<keyword evidence="4 10" id="KW-0863">Zinc-finger</keyword>
<dbReference type="RefSeq" id="XP_028518121.1">
    <property type="nucleotide sequence ID" value="XM_028662320.1"/>
</dbReference>
<proteinExistence type="predicted"/>
<evidence type="ECO:0000256" key="7">
    <source>
        <dbReference type="ARBA" id="ARBA00023125"/>
    </source>
</evidence>
<dbReference type="Pfam" id="PF00096">
    <property type="entry name" value="zf-C2H2"/>
    <property type="match status" value="2"/>
</dbReference>
<keyword evidence="7" id="KW-0238">DNA-binding</keyword>
<dbReference type="PROSITE" id="PS50157">
    <property type="entry name" value="ZINC_FINGER_C2H2_2"/>
    <property type="match status" value="2"/>
</dbReference>
<dbReference type="SMART" id="SM00355">
    <property type="entry name" value="ZnF_C2H2"/>
    <property type="match status" value="3"/>
</dbReference>
<evidence type="ECO:0000256" key="3">
    <source>
        <dbReference type="ARBA" id="ARBA00022737"/>
    </source>
</evidence>
<dbReference type="KEGG" id="epa:110249477"/>
<evidence type="ECO:0000256" key="6">
    <source>
        <dbReference type="ARBA" id="ARBA00023015"/>
    </source>
</evidence>
<dbReference type="GeneID" id="110249477"/>
<dbReference type="GO" id="GO:0008270">
    <property type="term" value="F:zinc ion binding"/>
    <property type="evidence" value="ECO:0007669"/>
    <property type="project" value="UniProtKB-KW"/>
</dbReference>
<dbReference type="PANTHER" id="PTHR16515">
    <property type="entry name" value="PR DOMAIN ZINC FINGER PROTEIN"/>
    <property type="match status" value="1"/>
</dbReference>
<keyword evidence="5" id="KW-0862">Zinc</keyword>
<evidence type="ECO:0000256" key="2">
    <source>
        <dbReference type="ARBA" id="ARBA00022723"/>
    </source>
</evidence>
<protein>
    <recommendedName>
        <fullName evidence="11">C2H2-type domain-containing protein</fullName>
    </recommendedName>
</protein>
<organism evidence="12 13">
    <name type="scientific">Exaiptasia diaphana</name>
    <name type="common">Tropical sea anemone</name>
    <name type="synonym">Aiptasia pulchella</name>
    <dbReference type="NCBI Taxonomy" id="2652724"/>
    <lineage>
        <taxon>Eukaryota</taxon>
        <taxon>Metazoa</taxon>
        <taxon>Cnidaria</taxon>
        <taxon>Anthozoa</taxon>
        <taxon>Hexacorallia</taxon>
        <taxon>Actiniaria</taxon>
        <taxon>Aiptasiidae</taxon>
        <taxon>Exaiptasia</taxon>
    </lineage>
</organism>
<keyword evidence="3" id="KW-0677">Repeat</keyword>
<accession>A0A913YVP8</accession>
<keyword evidence="13" id="KW-1185">Reference proteome</keyword>
<feature type="domain" description="C2H2-type" evidence="11">
    <location>
        <begin position="100"/>
        <end position="127"/>
    </location>
</feature>
<dbReference type="PROSITE" id="PS00028">
    <property type="entry name" value="ZINC_FINGER_C2H2_1"/>
    <property type="match status" value="2"/>
</dbReference>
<dbReference type="InterPro" id="IPR050331">
    <property type="entry name" value="Zinc_finger"/>
</dbReference>
<dbReference type="GO" id="GO:0003677">
    <property type="term" value="F:DNA binding"/>
    <property type="evidence" value="ECO:0007669"/>
    <property type="project" value="UniProtKB-KW"/>
</dbReference>
<evidence type="ECO:0000313" key="12">
    <source>
        <dbReference type="EnsemblMetazoa" id="XP_028518121.1"/>
    </source>
</evidence>
<dbReference type="OMA" id="IDHIRMH"/>
<dbReference type="FunFam" id="3.30.160.60:FF:000512">
    <property type="entry name" value="zinc finger protein 197 isoform X1"/>
    <property type="match status" value="1"/>
</dbReference>
<dbReference type="GO" id="GO:0010468">
    <property type="term" value="P:regulation of gene expression"/>
    <property type="evidence" value="ECO:0007669"/>
    <property type="project" value="TreeGrafter"/>
</dbReference>
<dbReference type="AlphaFoldDB" id="A0A913YVP8"/>
<dbReference type="EnsemblMetazoa" id="XM_028662320.1">
    <property type="protein sequence ID" value="XP_028518121.1"/>
    <property type="gene ID" value="LOC110249477"/>
</dbReference>
<dbReference type="Proteomes" id="UP000887567">
    <property type="component" value="Unplaced"/>
</dbReference>
<dbReference type="SUPFAM" id="SSF57667">
    <property type="entry name" value="beta-beta-alpha zinc fingers"/>
    <property type="match status" value="2"/>
</dbReference>
<dbReference type="GO" id="GO:0005634">
    <property type="term" value="C:nucleus"/>
    <property type="evidence" value="ECO:0007669"/>
    <property type="project" value="UniProtKB-SubCell"/>
</dbReference>
<evidence type="ECO:0000259" key="11">
    <source>
        <dbReference type="PROSITE" id="PS50157"/>
    </source>
</evidence>
<dbReference type="FunFam" id="3.30.160.60:FF:000450">
    <property type="entry name" value="PR domain zinc finger protein 14"/>
    <property type="match status" value="1"/>
</dbReference>
<reference evidence="12" key="1">
    <citation type="submission" date="2022-11" db="UniProtKB">
        <authorList>
            <consortium name="EnsemblMetazoa"/>
        </authorList>
    </citation>
    <scope>IDENTIFICATION</scope>
</reference>
<feature type="domain" description="C2H2-type" evidence="11">
    <location>
        <begin position="128"/>
        <end position="155"/>
    </location>
</feature>
<name>A0A913YVP8_EXADI</name>
<sequence length="220" mass="25925">MGVINVMLKVLEETNANNLNRNKATASYADSCTNKHNDKNWEIELQKEDGNYTEHLKVFTSDKDSGTRDNSVQDLLNEGEQTDLKLSYGILSKYTGEKPFKCSYCKKKFNQKGDLIRHIRTHTKEKPFECSYCKKKFNQKATLIDHIRMHTGEKPFECPFCKKKFPYKFYLLLFFKIHMYKLLKNSLEMIMFGKLLSKQILIHFLCPRLTFQTPLHVKVY</sequence>